<evidence type="ECO:0000313" key="2">
    <source>
        <dbReference type="EMBL" id="KAG7301152.1"/>
    </source>
</evidence>
<evidence type="ECO:0000313" key="3">
    <source>
        <dbReference type="Proteomes" id="UP000823941"/>
    </source>
</evidence>
<gene>
    <name evidence="2" type="ORF">JYU34_013998</name>
</gene>
<dbReference type="Proteomes" id="UP000823941">
    <property type="component" value="Chromosome 19"/>
</dbReference>
<sequence>MTTTATTTATRHVKTSNSANIMMCKQWWRVCWLHGDQEKYYRQLYGRRKMTHTNTINFDLTDTKRSGARITELTDDFLDQNNTPTAPADIEPAPDEIDKTKLKKTTVTFGVESEPIYGFNEFQSSWQRDQRRQPIQRDYEDIINSTNLDDIWGSSLNADNIKSMLENGLPLAENLGSSRSRPEILDSKEQIHKNGNTFGKTSKMVCRTRKGAIVTEETDISTDGRTTAALKFQRSSVQSGPNRGLVPRGGRELEGAGGRGPGARRCAGDRLTTTTTTLVTVTQTAVTECNA</sequence>
<reference evidence="2 3" key="1">
    <citation type="submission" date="2021-06" db="EMBL/GenBank/DDBJ databases">
        <title>A haploid diamondback moth (Plutella xylostella L.) genome assembly resolves 31 chromosomes and identifies a diamide resistance mutation.</title>
        <authorList>
            <person name="Ward C.M."/>
            <person name="Perry K.D."/>
            <person name="Baker G."/>
            <person name="Powis K."/>
            <person name="Heckel D.G."/>
            <person name="Baxter S.W."/>
        </authorList>
    </citation>
    <scope>NUCLEOTIDE SEQUENCE [LARGE SCALE GENOMIC DNA]</scope>
    <source>
        <strain evidence="2 3">LV</strain>
        <tissue evidence="2">Single pupa</tissue>
    </source>
</reference>
<name>A0ABQ7Q7E3_PLUXY</name>
<dbReference type="EMBL" id="JAHIBW010000019">
    <property type="protein sequence ID" value="KAG7301152.1"/>
    <property type="molecule type" value="Genomic_DNA"/>
</dbReference>
<accession>A0ABQ7Q7E3</accession>
<comment type="caution">
    <text evidence="2">The sequence shown here is derived from an EMBL/GenBank/DDBJ whole genome shotgun (WGS) entry which is preliminary data.</text>
</comment>
<protein>
    <submittedName>
        <fullName evidence="2">Uncharacterized protein</fullName>
    </submittedName>
</protein>
<feature type="region of interest" description="Disordered" evidence="1">
    <location>
        <begin position="237"/>
        <end position="266"/>
    </location>
</feature>
<keyword evidence="3" id="KW-1185">Reference proteome</keyword>
<evidence type="ECO:0000256" key="1">
    <source>
        <dbReference type="SAM" id="MobiDB-lite"/>
    </source>
</evidence>
<organism evidence="2 3">
    <name type="scientific">Plutella xylostella</name>
    <name type="common">Diamondback moth</name>
    <name type="synonym">Plutella maculipennis</name>
    <dbReference type="NCBI Taxonomy" id="51655"/>
    <lineage>
        <taxon>Eukaryota</taxon>
        <taxon>Metazoa</taxon>
        <taxon>Ecdysozoa</taxon>
        <taxon>Arthropoda</taxon>
        <taxon>Hexapoda</taxon>
        <taxon>Insecta</taxon>
        <taxon>Pterygota</taxon>
        <taxon>Neoptera</taxon>
        <taxon>Endopterygota</taxon>
        <taxon>Lepidoptera</taxon>
        <taxon>Glossata</taxon>
        <taxon>Ditrysia</taxon>
        <taxon>Yponomeutoidea</taxon>
        <taxon>Plutellidae</taxon>
        <taxon>Plutella</taxon>
    </lineage>
</organism>
<proteinExistence type="predicted"/>